<dbReference type="InterPro" id="IPR055170">
    <property type="entry name" value="GFO_IDH_MocA-like_dom"/>
</dbReference>
<proteinExistence type="inferred from homology"/>
<dbReference type="AlphaFoldDB" id="A0A9X2KYR5"/>
<reference evidence="5" key="1">
    <citation type="submission" date="2022-07" db="EMBL/GenBank/DDBJ databases">
        <title>Gramela sediminis sp. nov., isolated from deep-sea sediment of the Indian Ocean.</title>
        <authorList>
            <person name="Shi H."/>
        </authorList>
    </citation>
    <scope>NUCLEOTIDE SEQUENCE</scope>
    <source>
        <strain evidence="5">GC03-9</strain>
    </source>
</reference>
<dbReference type="PANTHER" id="PTHR22604">
    <property type="entry name" value="OXIDOREDUCTASES"/>
    <property type="match status" value="1"/>
</dbReference>
<protein>
    <submittedName>
        <fullName evidence="5">Gfo/Idh/MocA family oxidoreductase</fullName>
    </submittedName>
</protein>
<dbReference type="PANTHER" id="PTHR22604:SF105">
    <property type="entry name" value="TRANS-1,2-DIHYDROBENZENE-1,2-DIOL DEHYDROGENASE"/>
    <property type="match status" value="1"/>
</dbReference>
<evidence type="ECO:0000256" key="1">
    <source>
        <dbReference type="ARBA" id="ARBA00010928"/>
    </source>
</evidence>
<evidence type="ECO:0000259" key="4">
    <source>
        <dbReference type="Pfam" id="PF22725"/>
    </source>
</evidence>
<dbReference type="GO" id="GO:0000166">
    <property type="term" value="F:nucleotide binding"/>
    <property type="evidence" value="ECO:0007669"/>
    <property type="project" value="InterPro"/>
</dbReference>
<sequence>MSRKIKWGIVGLGKIAGKFAEGLKHVENAQLYAVASRDLAKAEEFSEKHNSEIAYGSYEQLMEDPEVEVIYVATPHSLHERISIQCLNHGKAVLCEKPFAINLEQAKKMINLAREKDIFLMEAMWTMFLPHFQHVLELVNSGKYGKVKKIKADFGFKAEFDASKRLFNKSLGGGSLLDIGIYPVFLAYAILGYPEKIEASSHFAETGVDTSSEIRFSYSSQAEAELYSTLAEKTPTTGEVQLEKAVIKINSRFHEPSSLTVITDGKEEHIKFENIGNGYNYEAAHVTRMLLEHKTESDKMDFTKTLDLMKLLDDIREKTGLVY</sequence>
<dbReference type="SUPFAM" id="SSF55347">
    <property type="entry name" value="Glyceraldehyde-3-phosphate dehydrogenase-like, C-terminal domain"/>
    <property type="match status" value="1"/>
</dbReference>
<dbReference type="Gene3D" id="3.40.50.720">
    <property type="entry name" value="NAD(P)-binding Rossmann-like Domain"/>
    <property type="match status" value="1"/>
</dbReference>
<dbReference type="Pfam" id="PF22725">
    <property type="entry name" value="GFO_IDH_MocA_C3"/>
    <property type="match status" value="1"/>
</dbReference>
<gene>
    <name evidence="5" type="ORF">MKO06_12325</name>
</gene>
<dbReference type="Pfam" id="PF01408">
    <property type="entry name" value="GFO_IDH_MocA"/>
    <property type="match status" value="1"/>
</dbReference>
<dbReference type="InterPro" id="IPR050984">
    <property type="entry name" value="Gfo/Idh/MocA_domain"/>
</dbReference>
<dbReference type="Gene3D" id="3.30.360.10">
    <property type="entry name" value="Dihydrodipicolinate Reductase, domain 2"/>
    <property type="match status" value="1"/>
</dbReference>
<evidence type="ECO:0000256" key="2">
    <source>
        <dbReference type="ARBA" id="ARBA00023002"/>
    </source>
</evidence>
<dbReference type="InterPro" id="IPR000683">
    <property type="entry name" value="Gfo/Idh/MocA-like_OxRdtase_N"/>
</dbReference>
<evidence type="ECO:0000259" key="3">
    <source>
        <dbReference type="Pfam" id="PF01408"/>
    </source>
</evidence>
<evidence type="ECO:0000313" key="5">
    <source>
        <dbReference type="EMBL" id="MCP9200699.1"/>
    </source>
</evidence>
<dbReference type="SUPFAM" id="SSF51735">
    <property type="entry name" value="NAD(P)-binding Rossmann-fold domains"/>
    <property type="match status" value="1"/>
</dbReference>
<organism evidence="5 6">
    <name type="scientific">Christiangramia oceanisediminis</name>
    <dbReference type="NCBI Taxonomy" id="2920386"/>
    <lineage>
        <taxon>Bacteria</taxon>
        <taxon>Pseudomonadati</taxon>
        <taxon>Bacteroidota</taxon>
        <taxon>Flavobacteriia</taxon>
        <taxon>Flavobacteriales</taxon>
        <taxon>Flavobacteriaceae</taxon>
        <taxon>Christiangramia</taxon>
    </lineage>
</organism>
<dbReference type="EMBL" id="JANCNS010000002">
    <property type="protein sequence ID" value="MCP9200699.1"/>
    <property type="molecule type" value="Genomic_DNA"/>
</dbReference>
<keyword evidence="2" id="KW-0560">Oxidoreductase</keyword>
<evidence type="ECO:0000313" key="6">
    <source>
        <dbReference type="Proteomes" id="UP001155280"/>
    </source>
</evidence>
<feature type="domain" description="Gfo/Idh/MocA-like oxidoreductase N-terminal" evidence="3">
    <location>
        <begin position="5"/>
        <end position="121"/>
    </location>
</feature>
<dbReference type="InterPro" id="IPR036291">
    <property type="entry name" value="NAD(P)-bd_dom_sf"/>
</dbReference>
<name>A0A9X2KYR5_9FLAO</name>
<comment type="caution">
    <text evidence="5">The sequence shown here is derived from an EMBL/GenBank/DDBJ whole genome shotgun (WGS) entry which is preliminary data.</text>
</comment>
<dbReference type="Proteomes" id="UP001155280">
    <property type="component" value="Unassembled WGS sequence"/>
</dbReference>
<keyword evidence="6" id="KW-1185">Reference proteome</keyword>
<dbReference type="GO" id="GO:0016491">
    <property type="term" value="F:oxidoreductase activity"/>
    <property type="evidence" value="ECO:0007669"/>
    <property type="project" value="UniProtKB-KW"/>
</dbReference>
<feature type="domain" description="GFO/IDH/MocA-like oxidoreductase" evidence="4">
    <location>
        <begin position="132"/>
        <end position="244"/>
    </location>
</feature>
<dbReference type="RefSeq" id="WP_241551458.1">
    <property type="nucleotide sequence ID" value="NZ_JANCNS010000002.1"/>
</dbReference>
<comment type="similarity">
    <text evidence="1">Belongs to the Gfo/Idh/MocA family.</text>
</comment>
<accession>A0A9X2KYR5</accession>